<name>M0BRS4_9EURY</name>
<comment type="caution">
    <text evidence="2">The sequence shown here is derived from an EMBL/GenBank/DDBJ whole genome shotgun (WGS) entry which is preliminary data.</text>
</comment>
<dbReference type="RefSeq" id="WP_008896580.1">
    <property type="nucleotide sequence ID" value="NZ_AOIS01000067.1"/>
</dbReference>
<dbReference type="CDD" id="cd02440">
    <property type="entry name" value="AdoMet_MTases"/>
    <property type="match status" value="1"/>
</dbReference>
<evidence type="ECO:0000313" key="3">
    <source>
        <dbReference type="Proteomes" id="UP000011657"/>
    </source>
</evidence>
<dbReference type="Proteomes" id="UP000011657">
    <property type="component" value="Unassembled WGS sequence"/>
</dbReference>
<dbReference type="InterPro" id="IPR041698">
    <property type="entry name" value="Methyltransf_25"/>
</dbReference>
<dbReference type="PANTHER" id="PTHR42912:SF45">
    <property type="entry name" value="23S RRNA (GUANINE(745)-N(1))-METHYLTRANSFERASE"/>
    <property type="match status" value="1"/>
</dbReference>
<dbReference type="AlphaFoldDB" id="M0BRS4"/>
<dbReference type="OrthoDB" id="8915at2157"/>
<dbReference type="STRING" id="1227488.C477_21625"/>
<keyword evidence="2" id="KW-0489">Methyltransferase</keyword>
<dbReference type="Gene3D" id="3.40.50.150">
    <property type="entry name" value="Vaccinia Virus protein VP39"/>
    <property type="match status" value="1"/>
</dbReference>
<dbReference type="GO" id="GO:0032259">
    <property type="term" value="P:methylation"/>
    <property type="evidence" value="ECO:0007669"/>
    <property type="project" value="UniProtKB-KW"/>
</dbReference>
<dbReference type="InterPro" id="IPR029063">
    <property type="entry name" value="SAM-dependent_MTases_sf"/>
</dbReference>
<sequence>MVDKDVVRRGYDELAETYAAERSETDRERAALEAFFESLPASPTVLDAGCGRGTPVLRRRSEDGAAAAVGVDFSREQLELAAANAPTASLVRGDLTDLPVRDGVFDAVTALHSLIHVPLDEHRTVLEEFARVLQPGGRVLVSEGVEEWRGENPDWLETGVEMQWHVAGAAATRTQLRETGFEIVDERGVSGTLREDERWVYVAGRLEK</sequence>
<evidence type="ECO:0000313" key="2">
    <source>
        <dbReference type="EMBL" id="ELZ13103.1"/>
    </source>
</evidence>
<reference evidence="2 3" key="1">
    <citation type="journal article" date="2014" name="PLoS Genet.">
        <title>Phylogenetically driven sequencing of extremely halophilic archaea reveals strategies for static and dynamic osmo-response.</title>
        <authorList>
            <person name="Becker E.A."/>
            <person name="Seitzer P.M."/>
            <person name="Tritt A."/>
            <person name="Larsen D."/>
            <person name="Krusor M."/>
            <person name="Yao A.I."/>
            <person name="Wu D."/>
            <person name="Madern D."/>
            <person name="Eisen J.A."/>
            <person name="Darling A.E."/>
            <person name="Facciotti M.T."/>
        </authorList>
    </citation>
    <scope>NUCLEOTIDE SEQUENCE [LARGE SCALE GENOMIC DNA]</scope>
    <source>
        <strain evidence="2 3">JCM 13891</strain>
    </source>
</reference>
<evidence type="ECO:0000259" key="1">
    <source>
        <dbReference type="Pfam" id="PF13649"/>
    </source>
</evidence>
<dbReference type="PATRIC" id="fig|1227488.3.peg.4345"/>
<dbReference type="eggNOG" id="arCOG01782">
    <property type="taxonomic scope" value="Archaea"/>
</dbReference>
<proteinExistence type="predicted"/>
<dbReference type="InterPro" id="IPR050508">
    <property type="entry name" value="Methyltransf_Superfamily"/>
</dbReference>
<protein>
    <submittedName>
        <fullName evidence="2">Methyltransferase type 11</fullName>
    </submittedName>
</protein>
<accession>M0BRS4</accession>
<feature type="domain" description="Methyltransferase" evidence="1">
    <location>
        <begin position="45"/>
        <end position="137"/>
    </location>
</feature>
<dbReference type="Pfam" id="PF13649">
    <property type="entry name" value="Methyltransf_25"/>
    <property type="match status" value="1"/>
</dbReference>
<dbReference type="PANTHER" id="PTHR42912">
    <property type="entry name" value="METHYLTRANSFERASE"/>
    <property type="match status" value="1"/>
</dbReference>
<dbReference type="SUPFAM" id="SSF53335">
    <property type="entry name" value="S-adenosyl-L-methionine-dependent methyltransferases"/>
    <property type="match status" value="1"/>
</dbReference>
<dbReference type="EMBL" id="AOIS01000067">
    <property type="protein sequence ID" value="ELZ13103.1"/>
    <property type="molecule type" value="Genomic_DNA"/>
</dbReference>
<organism evidence="2 3">
    <name type="scientific">Haloterrigena salina JCM 13891</name>
    <dbReference type="NCBI Taxonomy" id="1227488"/>
    <lineage>
        <taxon>Archaea</taxon>
        <taxon>Methanobacteriati</taxon>
        <taxon>Methanobacteriota</taxon>
        <taxon>Stenosarchaea group</taxon>
        <taxon>Halobacteria</taxon>
        <taxon>Halobacteriales</taxon>
        <taxon>Natrialbaceae</taxon>
        <taxon>Haloterrigena</taxon>
    </lineage>
</organism>
<keyword evidence="2" id="KW-0808">Transferase</keyword>
<gene>
    <name evidence="2" type="ORF">C477_21625</name>
</gene>
<dbReference type="GO" id="GO:0008168">
    <property type="term" value="F:methyltransferase activity"/>
    <property type="evidence" value="ECO:0007669"/>
    <property type="project" value="UniProtKB-KW"/>
</dbReference>
<keyword evidence="3" id="KW-1185">Reference proteome</keyword>